<evidence type="ECO:0000256" key="1">
    <source>
        <dbReference type="SAM" id="MobiDB-lite"/>
    </source>
</evidence>
<gene>
    <name evidence="2" type="ORF">Tsubulata_005775</name>
</gene>
<evidence type="ECO:0000313" key="2">
    <source>
        <dbReference type="EMBL" id="KAJ4826214.1"/>
    </source>
</evidence>
<dbReference type="AlphaFoldDB" id="A0A9Q0J2R3"/>
<sequence length="71" mass="7162">GRRRGRRGRRRGGGGGGVEASPRCSGGERQTGGEAGGAEAAGAGVQTSAAVASRTGRRARVRRGRPIDDMT</sequence>
<feature type="compositionally biased region" description="Basic residues" evidence="1">
    <location>
        <begin position="1"/>
        <end position="12"/>
    </location>
</feature>
<organism evidence="2 3">
    <name type="scientific">Turnera subulata</name>
    <dbReference type="NCBI Taxonomy" id="218843"/>
    <lineage>
        <taxon>Eukaryota</taxon>
        <taxon>Viridiplantae</taxon>
        <taxon>Streptophyta</taxon>
        <taxon>Embryophyta</taxon>
        <taxon>Tracheophyta</taxon>
        <taxon>Spermatophyta</taxon>
        <taxon>Magnoliopsida</taxon>
        <taxon>eudicotyledons</taxon>
        <taxon>Gunneridae</taxon>
        <taxon>Pentapetalae</taxon>
        <taxon>rosids</taxon>
        <taxon>fabids</taxon>
        <taxon>Malpighiales</taxon>
        <taxon>Passifloraceae</taxon>
        <taxon>Turnera</taxon>
    </lineage>
</organism>
<name>A0A9Q0J2R3_9ROSI</name>
<feature type="compositionally biased region" description="Basic residues" evidence="1">
    <location>
        <begin position="55"/>
        <end position="64"/>
    </location>
</feature>
<reference evidence="2" key="2">
    <citation type="journal article" date="2023" name="Plants (Basel)">
        <title>Annotation of the Turnera subulata (Passifloraceae) Draft Genome Reveals the S-Locus Evolved after the Divergence of Turneroideae from Passifloroideae in a Stepwise Manner.</title>
        <authorList>
            <person name="Henning P.M."/>
            <person name="Roalson E.H."/>
            <person name="Mir W."/>
            <person name="McCubbin A.G."/>
            <person name="Shore J.S."/>
        </authorList>
    </citation>
    <scope>NUCLEOTIDE SEQUENCE</scope>
    <source>
        <strain evidence="2">F60SS</strain>
    </source>
</reference>
<reference evidence="2" key="1">
    <citation type="submission" date="2022-02" db="EMBL/GenBank/DDBJ databases">
        <authorList>
            <person name="Henning P.M."/>
            <person name="McCubbin A.G."/>
            <person name="Shore J.S."/>
        </authorList>
    </citation>
    <scope>NUCLEOTIDE SEQUENCE</scope>
    <source>
        <strain evidence="2">F60SS</strain>
        <tissue evidence="2">Leaves</tissue>
    </source>
</reference>
<comment type="caution">
    <text evidence="2">The sequence shown here is derived from an EMBL/GenBank/DDBJ whole genome shotgun (WGS) entry which is preliminary data.</text>
</comment>
<accession>A0A9Q0J2R3</accession>
<keyword evidence="3" id="KW-1185">Reference proteome</keyword>
<feature type="non-terminal residue" evidence="2">
    <location>
        <position position="1"/>
    </location>
</feature>
<feature type="non-terminal residue" evidence="2">
    <location>
        <position position="71"/>
    </location>
</feature>
<protein>
    <submittedName>
        <fullName evidence="2">Uncharacterized protein</fullName>
    </submittedName>
</protein>
<dbReference type="EMBL" id="JAKUCV010006724">
    <property type="protein sequence ID" value="KAJ4826214.1"/>
    <property type="molecule type" value="Genomic_DNA"/>
</dbReference>
<feature type="region of interest" description="Disordered" evidence="1">
    <location>
        <begin position="1"/>
        <end position="71"/>
    </location>
</feature>
<dbReference type="Proteomes" id="UP001141552">
    <property type="component" value="Unassembled WGS sequence"/>
</dbReference>
<proteinExistence type="predicted"/>
<feature type="compositionally biased region" description="Low complexity" evidence="1">
    <location>
        <begin position="37"/>
        <end position="54"/>
    </location>
</feature>
<evidence type="ECO:0000313" key="3">
    <source>
        <dbReference type="Proteomes" id="UP001141552"/>
    </source>
</evidence>